<dbReference type="EMBL" id="BORS01000001">
    <property type="protein sequence ID" value="GIO40499.1"/>
    <property type="molecule type" value="Genomic_DNA"/>
</dbReference>
<dbReference type="Gene3D" id="1.10.3720.10">
    <property type="entry name" value="MetI-like"/>
    <property type="match status" value="1"/>
</dbReference>
<comment type="caution">
    <text evidence="9">The sequence shown here is derived from an EMBL/GenBank/DDBJ whole genome shotgun (WGS) entry which is preliminary data.</text>
</comment>
<feature type="transmembrane region" description="Helical" evidence="7">
    <location>
        <begin position="9"/>
        <end position="31"/>
    </location>
</feature>
<evidence type="ECO:0000256" key="4">
    <source>
        <dbReference type="ARBA" id="ARBA00022692"/>
    </source>
</evidence>
<dbReference type="InterPro" id="IPR050366">
    <property type="entry name" value="BP-dependent_transpt_permease"/>
</dbReference>
<keyword evidence="5 7" id="KW-1133">Transmembrane helix</keyword>
<feature type="transmembrane region" description="Helical" evidence="7">
    <location>
        <begin position="72"/>
        <end position="97"/>
    </location>
</feature>
<dbReference type="Pfam" id="PF00528">
    <property type="entry name" value="BPD_transp_1"/>
    <property type="match status" value="1"/>
</dbReference>
<dbReference type="GO" id="GO:0055085">
    <property type="term" value="P:transmembrane transport"/>
    <property type="evidence" value="ECO:0007669"/>
    <property type="project" value="InterPro"/>
</dbReference>
<evidence type="ECO:0000256" key="7">
    <source>
        <dbReference type="RuleBase" id="RU363032"/>
    </source>
</evidence>
<feature type="transmembrane region" description="Helical" evidence="7">
    <location>
        <begin position="133"/>
        <end position="153"/>
    </location>
</feature>
<feature type="transmembrane region" description="Helical" evidence="7">
    <location>
        <begin position="236"/>
        <end position="262"/>
    </location>
</feature>
<keyword evidence="6 7" id="KW-0472">Membrane</keyword>
<evidence type="ECO:0000256" key="6">
    <source>
        <dbReference type="ARBA" id="ARBA00023136"/>
    </source>
</evidence>
<evidence type="ECO:0000313" key="9">
    <source>
        <dbReference type="EMBL" id="GIO40499.1"/>
    </source>
</evidence>
<dbReference type="InterPro" id="IPR000515">
    <property type="entry name" value="MetI-like"/>
</dbReference>
<keyword evidence="2 7" id="KW-0813">Transport</keyword>
<comment type="similarity">
    <text evidence="7">Belongs to the binding-protein-dependent transport system permease family.</text>
</comment>
<dbReference type="PANTHER" id="PTHR43386">
    <property type="entry name" value="OLIGOPEPTIDE TRANSPORT SYSTEM PERMEASE PROTEIN APPC"/>
    <property type="match status" value="1"/>
</dbReference>
<dbReference type="InterPro" id="IPR035906">
    <property type="entry name" value="MetI-like_sf"/>
</dbReference>
<organism evidence="9 10">
    <name type="scientific">Paenibacillus apis</name>
    <dbReference type="NCBI Taxonomy" id="1792174"/>
    <lineage>
        <taxon>Bacteria</taxon>
        <taxon>Bacillati</taxon>
        <taxon>Bacillota</taxon>
        <taxon>Bacilli</taxon>
        <taxon>Bacillales</taxon>
        <taxon>Paenibacillaceae</taxon>
        <taxon>Paenibacillus</taxon>
    </lineage>
</organism>
<dbReference type="Proteomes" id="UP000678895">
    <property type="component" value="Unassembled WGS sequence"/>
</dbReference>
<name>A0A919XYQ5_9BACL</name>
<evidence type="ECO:0000259" key="8">
    <source>
        <dbReference type="PROSITE" id="PS50928"/>
    </source>
</evidence>
<dbReference type="CDD" id="cd06261">
    <property type="entry name" value="TM_PBP2"/>
    <property type="match status" value="1"/>
</dbReference>
<evidence type="ECO:0000256" key="3">
    <source>
        <dbReference type="ARBA" id="ARBA00022475"/>
    </source>
</evidence>
<dbReference type="PROSITE" id="PS50928">
    <property type="entry name" value="ABC_TM1"/>
    <property type="match status" value="1"/>
</dbReference>
<keyword evidence="4 7" id="KW-0812">Transmembrane</keyword>
<gene>
    <name evidence="9" type="ORF">J41TS4_02570</name>
</gene>
<dbReference type="SUPFAM" id="SSF161098">
    <property type="entry name" value="MetI-like"/>
    <property type="match status" value="1"/>
</dbReference>
<keyword evidence="3" id="KW-1003">Cell membrane</keyword>
<evidence type="ECO:0000256" key="1">
    <source>
        <dbReference type="ARBA" id="ARBA00004651"/>
    </source>
</evidence>
<keyword evidence="10" id="KW-1185">Reference proteome</keyword>
<dbReference type="PANTHER" id="PTHR43386:SF1">
    <property type="entry name" value="D,D-DIPEPTIDE TRANSPORT SYSTEM PERMEASE PROTEIN DDPC-RELATED"/>
    <property type="match status" value="1"/>
</dbReference>
<evidence type="ECO:0000313" key="10">
    <source>
        <dbReference type="Proteomes" id="UP000678895"/>
    </source>
</evidence>
<feature type="transmembrane region" description="Helical" evidence="7">
    <location>
        <begin position="109"/>
        <end position="127"/>
    </location>
</feature>
<accession>A0A919XYQ5</accession>
<feature type="domain" description="ABC transmembrane type-1" evidence="8">
    <location>
        <begin position="66"/>
        <end position="259"/>
    </location>
</feature>
<dbReference type="AlphaFoldDB" id="A0A919XYQ5"/>
<comment type="subcellular location">
    <subcellularLocation>
        <location evidence="1 7">Cell membrane</location>
        <topology evidence="1 7">Multi-pass membrane protein</topology>
    </subcellularLocation>
</comment>
<reference evidence="9" key="1">
    <citation type="submission" date="2021-03" db="EMBL/GenBank/DDBJ databases">
        <title>Antimicrobial resistance genes in bacteria isolated from Japanese honey, and their potential for conferring macrolide and lincosamide resistance in the American foulbrood pathogen Paenibacillus larvae.</title>
        <authorList>
            <person name="Okamoto M."/>
            <person name="Kumagai M."/>
            <person name="Kanamori H."/>
            <person name="Takamatsu D."/>
        </authorList>
    </citation>
    <scope>NUCLEOTIDE SEQUENCE</scope>
    <source>
        <strain evidence="9">J41TS4</strain>
    </source>
</reference>
<dbReference type="GO" id="GO:0005886">
    <property type="term" value="C:plasma membrane"/>
    <property type="evidence" value="ECO:0007669"/>
    <property type="project" value="UniProtKB-SubCell"/>
</dbReference>
<evidence type="ECO:0000256" key="5">
    <source>
        <dbReference type="ARBA" id="ARBA00022989"/>
    </source>
</evidence>
<sequence>MRKGKNNRLVLLGIALVSMVVLLCLTSFIYLPHDPNNMNTIDRLHRPSGEYFLGTDQFGRDILSRIMISTRYALLVGLVSVAVGASIGVVIGSIGGIAKGVLQSVIMRVIDGFMAFPGMLLALMLVAVTGKGLWNAVLAIAIFMIPTYARLAYSLVIDQKNELYIKAAKSYGATPWRIIVKHILPSMLPKLITQFSSSIGGAILLESSLSFLGLGVQPPNASLGLMLSESRQLTLSYPYLAIPSGIVLVIAILGFNLIGDALNDTTVGRRKSV</sequence>
<proteinExistence type="inferred from homology"/>
<feature type="transmembrane region" description="Helical" evidence="7">
    <location>
        <begin position="191"/>
        <end position="216"/>
    </location>
</feature>
<dbReference type="RefSeq" id="WP_301624298.1">
    <property type="nucleotide sequence ID" value="NZ_BORS01000001.1"/>
</dbReference>
<evidence type="ECO:0000256" key="2">
    <source>
        <dbReference type="ARBA" id="ARBA00022448"/>
    </source>
</evidence>
<protein>
    <submittedName>
        <fullName evidence="9">Glutathione ABC transporter permease GsiD</fullName>
    </submittedName>
</protein>